<feature type="compositionally biased region" description="Basic residues" evidence="1">
    <location>
        <begin position="114"/>
        <end position="124"/>
    </location>
</feature>
<dbReference type="STRING" id="1791.GCA_001049355_04677"/>
<dbReference type="InterPro" id="IPR036390">
    <property type="entry name" value="WH_DNA-bd_sf"/>
</dbReference>
<name>A0A3S4VN91_MYCAU</name>
<dbReference type="AlphaFoldDB" id="A0A3S4VN91"/>
<evidence type="ECO:0000313" key="3">
    <source>
        <dbReference type="Proteomes" id="UP000279306"/>
    </source>
</evidence>
<feature type="region of interest" description="Disordered" evidence="1">
    <location>
        <begin position="97"/>
        <end position="124"/>
    </location>
</feature>
<dbReference type="KEGG" id="mauu:NCTC10437_02821"/>
<evidence type="ECO:0000256" key="1">
    <source>
        <dbReference type="SAM" id="MobiDB-lite"/>
    </source>
</evidence>
<accession>A0A3S4VN91</accession>
<dbReference type="Gene3D" id="1.10.10.10">
    <property type="entry name" value="Winged helix-like DNA-binding domain superfamily/Winged helix DNA-binding domain"/>
    <property type="match status" value="1"/>
</dbReference>
<organism evidence="2 3">
    <name type="scientific">Mycolicibacterium aurum</name>
    <name type="common">Mycobacterium aurum</name>
    <dbReference type="NCBI Taxonomy" id="1791"/>
    <lineage>
        <taxon>Bacteria</taxon>
        <taxon>Bacillati</taxon>
        <taxon>Actinomycetota</taxon>
        <taxon>Actinomycetes</taxon>
        <taxon>Mycobacteriales</taxon>
        <taxon>Mycobacteriaceae</taxon>
        <taxon>Mycolicibacterium</taxon>
    </lineage>
</organism>
<dbReference type="Pfam" id="PF11625">
    <property type="entry name" value="DUF3253"/>
    <property type="match status" value="1"/>
</dbReference>
<sequence length="124" mass="13013">MAYGTLQYMASSLHAELRRIADGGGAAAAAAQTALDDGPRARRLRAAMRALAEHRGPDSSTCPSDAARAVGGQDWRALMDDAREVARELAGSGEVDITQGGKVLDPESDWKGPIRVRKRPGASA</sequence>
<dbReference type="EMBL" id="LR134356">
    <property type="protein sequence ID" value="VEG55110.1"/>
    <property type="molecule type" value="Genomic_DNA"/>
</dbReference>
<reference evidence="2 3" key="1">
    <citation type="submission" date="2018-12" db="EMBL/GenBank/DDBJ databases">
        <authorList>
            <consortium name="Pathogen Informatics"/>
        </authorList>
    </citation>
    <scope>NUCLEOTIDE SEQUENCE [LARGE SCALE GENOMIC DNA]</scope>
    <source>
        <strain evidence="2 3">NCTC10437</strain>
    </source>
</reference>
<gene>
    <name evidence="2" type="ORF">NCTC10437_02821</name>
</gene>
<dbReference type="InterPro" id="IPR036388">
    <property type="entry name" value="WH-like_DNA-bd_sf"/>
</dbReference>
<keyword evidence="3" id="KW-1185">Reference proteome</keyword>
<evidence type="ECO:0000313" key="2">
    <source>
        <dbReference type="EMBL" id="VEG55110.1"/>
    </source>
</evidence>
<dbReference type="Proteomes" id="UP000279306">
    <property type="component" value="Chromosome"/>
</dbReference>
<protein>
    <submittedName>
        <fullName evidence="2">Protein of uncharacterized function (DUF3253)</fullName>
    </submittedName>
</protein>
<dbReference type="SUPFAM" id="SSF46785">
    <property type="entry name" value="Winged helix' DNA-binding domain"/>
    <property type="match status" value="1"/>
</dbReference>
<dbReference type="InterPro" id="IPR021660">
    <property type="entry name" value="DUF3253"/>
</dbReference>
<proteinExistence type="predicted"/>